<organism evidence="10 11">
    <name type="scientific">Solirubrobacter deserti</name>
    <dbReference type="NCBI Taxonomy" id="2282478"/>
    <lineage>
        <taxon>Bacteria</taxon>
        <taxon>Bacillati</taxon>
        <taxon>Actinomycetota</taxon>
        <taxon>Thermoleophilia</taxon>
        <taxon>Solirubrobacterales</taxon>
        <taxon>Solirubrobacteraceae</taxon>
        <taxon>Solirubrobacter</taxon>
    </lineage>
</organism>
<keyword evidence="4 8" id="KW-0812">Transmembrane</keyword>
<sequence>MPNPRLGYLLTVLSATCSALNGSLSRYLLDEGMSPARLSEFRSAVSALLLVAALAAFSPGRLRIARRDVPQLAWLGIAGIALVHATYYAAIARMDIGVALVIQYLAPAMLLIWAAVVHRVHAPRSLWAAVALSVAGCALVVDAPSGAGNLDGVGVVFALLAAVTLAIYLTASQKAGERYDAFTTLTYGFGFATVFWLVVAPVWSFPWELLGSLENLAVALGVATIGTLIPFLLLVTALRHLPAAKVAVVATLEPVLASVFAWFLLDQSLSAVQIAGGVVVLAAVTWVRRTPWTSSSPADTGRSPAGSSESSPATVTPPAG</sequence>
<feature type="region of interest" description="Disordered" evidence="7">
    <location>
        <begin position="292"/>
        <end position="320"/>
    </location>
</feature>
<keyword evidence="5 8" id="KW-1133">Transmembrane helix</keyword>
<proteinExistence type="inferred from homology"/>
<protein>
    <submittedName>
        <fullName evidence="10">EamA family transporter</fullName>
    </submittedName>
</protein>
<evidence type="ECO:0000256" key="2">
    <source>
        <dbReference type="ARBA" id="ARBA00007362"/>
    </source>
</evidence>
<feature type="transmembrane region" description="Helical" evidence="8">
    <location>
        <begin position="153"/>
        <end position="170"/>
    </location>
</feature>
<evidence type="ECO:0000256" key="6">
    <source>
        <dbReference type="ARBA" id="ARBA00023136"/>
    </source>
</evidence>
<accession>A0ABT4RL49</accession>
<comment type="subcellular location">
    <subcellularLocation>
        <location evidence="1">Cell membrane</location>
        <topology evidence="1">Multi-pass membrane protein</topology>
    </subcellularLocation>
</comment>
<dbReference type="Gene3D" id="1.10.3730.20">
    <property type="match status" value="1"/>
</dbReference>
<name>A0ABT4RL49_9ACTN</name>
<keyword evidence="11" id="KW-1185">Reference proteome</keyword>
<evidence type="ECO:0000256" key="7">
    <source>
        <dbReference type="SAM" id="MobiDB-lite"/>
    </source>
</evidence>
<feature type="transmembrane region" description="Helical" evidence="8">
    <location>
        <begin position="72"/>
        <end position="90"/>
    </location>
</feature>
<dbReference type="Proteomes" id="UP001147700">
    <property type="component" value="Unassembled WGS sequence"/>
</dbReference>
<feature type="domain" description="EamA" evidence="9">
    <location>
        <begin position="154"/>
        <end position="287"/>
    </location>
</feature>
<evidence type="ECO:0000259" key="9">
    <source>
        <dbReference type="Pfam" id="PF00892"/>
    </source>
</evidence>
<evidence type="ECO:0000256" key="8">
    <source>
        <dbReference type="SAM" id="Phobius"/>
    </source>
</evidence>
<dbReference type="RefSeq" id="WP_202956606.1">
    <property type="nucleotide sequence ID" value="NZ_JAPCID010000023.1"/>
</dbReference>
<feature type="transmembrane region" description="Helical" evidence="8">
    <location>
        <begin position="124"/>
        <end position="141"/>
    </location>
</feature>
<evidence type="ECO:0000256" key="3">
    <source>
        <dbReference type="ARBA" id="ARBA00022475"/>
    </source>
</evidence>
<feature type="transmembrane region" description="Helical" evidence="8">
    <location>
        <begin position="182"/>
        <end position="204"/>
    </location>
</feature>
<feature type="transmembrane region" description="Helical" evidence="8">
    <location>
        <begin position="271"/>
        <end position="287"/>
    </location>
</feature>
<comment type="caution">
    <text evidence="10">The sequence shown here is derived from an EMBL/GenBank/DDBJ whole genome shotgun (WGS) entry which is preliminary data.</text>
</comment>
<keyword evidence="3" id="KW-1003">Cell membrane</keyword>
<dbReference type="InterPro" id="IPR051258">
    <property type="entry name" value="Diverse_Substrate_Transporter"/>
</dbReference>
<feature type="transmembrane region" description="Helical" evidence="8">
    <location>
        <begin position="216"/>
        <end position="234"/>
    </location>
</feature>
<gene>
    <name evidence="10" type="ORF">OJ962_17380</name>
</gene>
<feature type="transmembrane region" description="Helical" evidence="8">
    <location>
        <begin position="246"/>
        <end position="265"/>
    </location>
</feature>
<evidence type="ECO:0000256" key="5">
    <source>
        <dbReference type="ARBA" id="ARBA00022989"/>
    </source>
</evidence>
<dbReference type="SUPFAM" id="SSF103481">
    <property type="entry name" value="Multidrug resistance efflux transporter EmrE"/>
    <property type="match status" value="2"/>
</dbReference>
<feature type="transmembrane region" description="Helical" evidence="8">
    <location>
        <begin position="43"/>
        <end position="60"/>
    </location>
</feature>
<feature type="domain" description="EamA" evidence="9">
    <location>
        <begin position="6"/>
        <end position="141"/>
    </location>
</feature>
<comment type="similarity">
    <text evidence="2">Belongs to the EamA transporter family.</text>
</comment>
<evidence type="ECO:0000256" key="4">
    <source>
        <dbReference type="ARBA" id="ARBA00022692"/>
    </source>
</evidence>
<dbReference type="InterPro" id="IPR037185">
    <property type="entry name" value="EmrE-like"/>
</dbReference>
<dbReference type="PANTHER" id="PTHR42920">
    <property type="entry name" value="OS03G0707200 PROTEIN-RELATED"/>
    <property type="match status" value="1"/>
</dbReference>
<dbReference type="PANTHER" id="PTHR42920:SF5">
    <property type="entry name" value="EAMA DOMAIN-CONTAINING PROTEIN"/>
    <property type="match status" value="1"/>
</dbReference>
<feature type="compositionally biased region" description="Polar residues" evidence="7">
    <location>
        <begin position="305"/>
        <end position="314"/>
    </location>
</feature>
<dbReference type="InterPro" id="IPR000620">
    <property type="entry name" value="EamA_dom"/>
</dbReference>
<evidence type="ECO:0000313" key="11">
    <source>
        <dbReference type="Proteomes" id="UP001147700"/>
    </source>
</evidence>
<dbReference type="EMBL" id="JAPCID010000023">
    <property type="protein sequence ID" value="MDA0139278.1"/>
    <property type="molecule type" value="Genomic_DNA"/>
</dbReference>
<keyword evidence="6 8" id="KW-0472">Membrane</keyword>
<evidence type="ECO:0000256" key="1">
    <source>
        <dbReference type="ARBA" id="ARBA00004651"/>
    </source>
</evidence>
<evidence type="ECO:0000313" key="10">
    <source>
        <dbReference type="EMBL" id="MDA0139278.1"/>
    </source>
</evidence>
<dbReference type="Pfam" id="PF00892">
    <property type="entry name" value="EamA"/>
    <property type="match status" value="2"/>
</dbReference>
<feature type="transmembrane region" description="Helical" evidence="8">
    <location>
        <begin position="96"/>
        <end position="117"/>
    </location>
</feature>
<reference evidence="10" key="1">
    <citation type="submission" date="2022-10" db="EMBL/GenBank/DDBJ databases">
        <title>The WGS of Solirubrobacter sp. CPCC 204708.</title>
        <authorList>
            <person name="Jiang Z."/>
        </authorList>
    </citation>
    <scope>NUCLEOTIDE SEQUENCE</scope>
    <source>
        <strain evidence="10">CPCC 204708</strain>
    </source>
</reference>